<protein>
    <submittedName>
        <fullName evidence="1">U-box domain-containing protein 35</fullName>
    </submittedName>
</protein>
<gene>
    <name evidence="1" type="ORF">CJ030_MR2G024037</name>
</gene>
<dbReference type="Proteomes" id="UP000516437">
    <property type="component" value="Chromosome 2"/>
</dbReference>
<sequence>MSSKLLSPEKVALGMRSGRLLSLKRTSCDGYEGEFNRHNGKAEMEGESSSEFFQLNQGLLTGEDDEYEASDLFSFDFRNFNDRVFVAVGKPESRSSMGALAWTLKHLVSPSTVVHLIHVYPVIRQIPSPLGMLPRSKVTPELVQSYVREERYKRRKLLQKFVDTCTASEIKVDVKLVESDNIAKSILSLIPILNITKLVVGTTESSLRKTESRRGDAIADRILKNAPETGEIKIVCEGKEVIDRMIEWASPRSNSNEFESTKIFEEDQPKAKANSFFCMCFR</sequence>
<comment type="caution">
    <text evidence="1">The sequence shown here is derived from an EMBL/GenBank/DDBJ whole genome shotgun (WGS) entry which is preliminary data.</text>
</comment>
<evidence type="ECO:0000313" key="1">
    <source>
        <dbReference type="EMBL" id="KAB1221654.1"/>
    </source>
</evidence>
<dbReference type="InterPro" id="IPR014729">
    <property type="entry name" value="Rossmann-like_a/b/a_fold"/>
</dbReference>
<organism evidence="1 2">
    <name type="scientific">Morella rubra</name>
    <name type="common">Chinese bayberry</name>
    <dbReference type="NCBI Taxonomy" id="262757"/>
    <lineage>
        <taxon>Eukaryota</taxon>
        <taxon>Viridiplantae</taxon>
        <taxon>Streptophyta</taxon>
        <taxon>Embryophyta</taxon>
        <taxon>Tracheophyta</taxon>
        <taxon>Spermatophyta</taxon>
        <taxon>Magnoliopsida</taxon>
        <taxon>eudicotyledons</taxon>
        <taxon>Gunneridae</taxon>
        <taxon>Pentapetalae</taxon>
        <taxon>rosids</taxon>
        <taxon>fabids</taxon>
        <taxon>Fagales</taxon>
        <taxon>Myricaceae</taxon>
        <taxon>Morella</taxon>
    </lineage>
</organism>
<keyword evidence="2" id="KW-1185">Reference proteome</keyword>
<reference evidence="1 2" key="1">
    <citation type="journal article" date="2019" name="Plant Biotechnol. J.">
        <title>The red bayberry genome and genetic basis of sex determination.</title>
        <authorList>
            <person name="Jia H.M."/>
            <person name="Jia H.J."/>
            <person name="Cai Q.L."/>
            <person name="Wang Y."/>
            <person name="Zhao H.B."/>
            <person name="Yang W.F."/>
            <person name="Wang G.Y."/>
            <person name="Li Y.H."/>
            <person name="Zhan D.L."/>
            <person name="Shen Y.T."/>
            <person name="Niu Q.F."/>
            <person name="Chang L."/>
            <person name="Qiu J."/>
            <person name="Zhao L."/>
            <person name="Xie H.B."/>
            <person name="Fu W.Y."/>
            <person name="Jin J."/>
            <person name="Li X.W."/>
            <person name="Jiao Y."/>
            <person name="Zhou C.C."/>
            <person name="Tu T."/>
            <person name="Chai C.Y."/>
            <person name="Gao J.L."/>
            <person name="Fan L.J."/>
            <person name="van de Weg E."/>
            <person name="Wang J.Y."/>
            <person name="Gao Z.S."/>
        </authorList>
    </citation>
    <scope>NUCLEOTIDE SEQUENCE [LARGE SCALE GENOMIC DNA]</scope>
    <source>
        <tissue evidence="1">Leaves</tissue>
    </source>
</reference>
<name>A0A6A1W8R3_9ROSI</name>
<dbReference type="Gene3D" id="3.40.50.620">
    <property type="entry name" value="HUPs"/>
    <property type="match status" value="1"/>
</dbReference>
<dbReference type="PANTHER" id="PTHR47382">
    <property type="entry name" value="U-BOX DOMAIN-CONTAINING PROTEIN 52-LIKE"/>
    <property type="match status" value="1"/>
</dbReference>
<dbReference type="CDD" id="cd01989">
    <property type="entry name" value="USP_STK_Ubox_N"/>
    <property type="match status" value="1"/>
</dbReference>
<dbReference type="AlphaFoldDB" id="A0A6A1W8R3"/>
<dbReference type="OrthoDB" id="1654852at2759"/>
<evidence type="ECO:0000313" key="2">
    <source>
        <dbReference type="Proteomes" id="UP000516437"/>
    </source>
</evidence>
<dbReference type="PANTHER" id="PTHR47382:SF3">
    <property type="entry name" value="ADENINE NUCLEOTIDE ALPHA HYDROLASES-LIKE SUPERFAMILY PROTEIN"/>
    <property type="match status" value="1"/>
</dbReference>
<proteinExistence type="predicted"/>
<dbReference type="SUPFAM" id="SSF52402">
    <property type="entry name" value="Adenine nucleotide alpha hydrolases-like"/>
    <property type="match status" value="1"/>
</dbReference>
<dbReference type="EMBL" id="RXIC02000020">
    <property type="protein sequence ID" value="KAB1221654.1"/>
    <property type="molecule type" value="Genomic_DNA"/>
</dbReference>
<accession>A0A6A1W8R3</accession>